<dbReference type="STRING" id="4232.A0A251TI52"/>
<dbReference type="InterPro" id="IPR029055">
    <property type="entry name" value="Ntn_hydrolases_N"/>
</dbReference>
<accession>A0A251TI52</accession>
<dbReference type="GO" id="GO:0016787">
    <property type="term" value="F:hydrolase activity"/>
    <property type="evidence" value="ECO:0007669"/>
    <property type="project" value="UniProtKB-KW"/>
</dbReference>
<dbReference type="EC" id="2.4.2.14" evidence="4"/>
<protein>
    <submittedName>
        <fullName evidence="4">Amidophosphoribosyltransferase</fullName>
        <ecNumber evidence="4">2.4.2.14</ecNumber>
    </submittedName>
    <submittedName>
        <fullName evidence="5">Putative nucleophile aminohydrolase</fullName>
    </submittedName>
</protein>
<gene>
    <name evidence="5" type="ORF">HannXRQ_Chr10g0287691</name>
    <name evidence="4" type="ORF">HanXRQr2_Chr10g0427781</name>
</gene>
<keyword evidence="2" id="KW-0315">Glutamine amidotransferase</keyword>
<sequence length="107" mass="12576">MPLFMGRRRNGAIVFALEMCALDLIEANYNREVEPGKLLIADKDGVQSTCLVPHPEPKSCVFEHIYFRCRNRFFFGKSVYESRRKFWGKFGYRVSRGLRCGDRRSEF</sequence>
<dbReference type="Proteomes" id="UP000215914">
    <property type="component" value="Chromosome 10"/>
</dbReference>
<evidence type="ECO:0000256" key="1">
    <source>
        <dbReference type="ARBA" id="ARBA00022679"/>
    </source>
</evidence>
<name>A0A251TI52_HELAN</name>
<dbReference type="Gene3D" id="3.60.20.10">
    <property type="entry name" value="Glutamine Phosphoribosylpyrophosphate, subunit 1, domain 1"/>
    <property type="match status" value="1"/>
</dbReference>
<evidence type="ECO:0000256" key="2">
    <source>
        <dbReference type="ARBA" id="ARBA00022962"/>
    </source>
</evidence>
<dbReference type="EMBL" id="CM007899">
    <property type="protein sequence ID" value="OTG10449.1"/>
    <property type="molecule type" value="Genomic_DNA"/>
</dbReference>
<dbReference type="GO" id="GO:0004044">
    <property type="term" value="F:amidophosphoribosyltransferase activity"/>
    <property type="evidence" value="ECO:0007669"/>
    <property type="project" value="UniProtKB-EC"/>
</dbReference>
<feature type="signal peptide" evidence="3">
    <location>
        <begin position="1"/>
        <end position="27"/>
    </location>
</feature>
<keyword evidence="5" id="KW-0378">Hydrolase</keyword>
<dbReference type="Gramene" id="mRNA:HanXRQr2_Chr10g0427781">
    <property type="protein sequence ID" value="CDS:HanXRQr2_Chr10g0427781.1"/>
    <property type="gene ID" value="HanXRQr2_Chr10g0427781"/>
</dbReference>
<feature type="chain" id="PRO_5013327131" evidence="3">
    <location>
        <begin position="28"/>
        <end position="107"/>
    </location>
</feature>
<reference evidence="4" key="3">
    <citation type="submission" date="2020-06" db="EMBL/GenBank/DDBJ databases">
        <title>Helianthus annuus Genome sequencing and assembly Release 2.</title>
        <authorList>
            <person name="Gouzy J."/>
            <person name="Langlade N."/>
            <person name="Munos S."/>
        </authorList>
    </citation>
    <scope>NUCLEOTIDE SEQUENCE</scope>
    <source>
        <tissue evidence="4">Leaves</tissue>
    </source>
</reference>
<dbReference type="EMBL" id="MNCJ02000325">
    <property type="protein sequence ID" value="KAF5785362.1"/>
    <property type="molecule type" value="Genomic_DNA"/>
</dbReference>
<dbReference type="PANTHER" id="PTHR11907">
    <property type="entry name" value="AMIDOPHOSPHORIBOSYLTRANSFERASE"/>
    <property type="match status" value="1"/>
</dbReference>
<keyword evidence="1 4" id="KW-0808">Transferase</keyword>
<evidence type="ECO:0000313" key="4">
    <source>
        <dbReference type="EMBL" id="KAF5785362.1"/>
    </source>
</evidence>
<keyword evidence="3" id="KW-0732">Signal</keyword>
<dbReference type="InParanoid" id="A0A251TI52"/>
<evidence type="ECO:0000313" key="6">
    <source>
        <dbReference type="Proteomes" id="UP000215914"/>
    </source>
</evidence>
<proteinExistence type="predicted"/>
<dbReference type="SUPFAM" id="SSF56235">
    <property type="entry name" value="N-terminal nucleophile aminohydrolases (Ntn hydrolases)"/>
    <property type="match status" value="1"/>
</dbReference>
<dbReference type="AlphaFoldDB" id="A0A251TI52"/>
<organism evidence="5 6">
    <name type="scientific">Helianthus annuus</name>
    <name type="common">Common sunflower</name>
    <dbReference type="NCBI Taxonomy" id="4232"/>
    <lineage>
        <taxon>Eukaryota</taxon>
        <taxon>Viridiplantae</taxon>
        <taxon>Streptophyta</taxon>
        <taxon>Embryophyta</taxon>
        <taxon>Tracheophyta</taxon>
        <taxon>Spermatophyta</taxon>
        <taxon>Magnoliopsida</taxon>
        <taxon>eudicotyledons</taxon>
        <taxon>Gunneridae</taxon>
        <taxon>Pentapetalae</taxon>
        <taxon>asterids</taxon>
        <taxon>campanulids</taxon>
        <taxon>Asterales</taxon>
        <taxon>Asteraceae</taxon>
        <taxon>Asteroideae</taxon>
        <taxon>Heliantheae alliance</taxon>
        <taxon>Heliantheae</taxon>
        <taxon>Helianthus</taxon>
    </lineage>
</organism>
<evidence type="ECO:0000313" key="5">
    <source>
        <dbReference type="EMBL" id="OTG10449.1"/>
    </source>
</evidence>
<reference evidence="5" key="2">
    <citation type="submission" date="2017-02" db="EMBL/GenBank/DDBJ databases">
        <title>Sunflower complete genome.</title>
        <authorList>
            <person name="Langlade N."/>
            <person name="Munos S."/>
        </authorList>
    </citation>
    <scope>NUCLEOTIDE SEQUENCE [LARGE SCALE GENOMIC DNA]</scope>
    <source>
        <tissue evidence="5">Leaves</tissue>
    </source>
</reference>
<reference evidence="4 6" key="1">
    <citation type="journal article" date="2017" name="Nature">
        <title>The sunflower genome provides insights into oil metabolism, flowering and Asterid evolution.</title>
        <authorList>
            <person name="Badouin H."/>
            <person name="Gouzy J."/>
            <person name="Grassa C.J."/>
            <person name="Murat F."/>
            <person name="Staton S.E."/>
            <person name="Cottret L."/>
            <person name="Lelandais-Briere C."/>
            <person name="Owens G.L."/>
            <person name="Carrere S."/>
            <person name="Mayjonade B."/>
            <person name="Legrand L."/>
            <person name="Gill N."/>
            <person name="Kane N.C."/>
            <person name="Bowers J.E."/>
            <person name="Hubner S."/>
            <person name="Bellec A."/>
            <person name="Berard A."/>
            <person name="Berges H."/>
            <person name="Blanchet N."/>
            <person name="Boniface M.C."/>
            <person name="Brunel D."/>
            <person name="Catrice O."/>
            <person name="Chaidir N."/>
            <person name="Claudel C."/>
            <person name="Donnadieu C."/>
            <person name="Faraut T."/>
            <person name="Fievet G."/>
            <person name="Helmstetter N."/>
            <person name="King M."/>
            <person name="Knapp S.J."/>
            <person name="Lai Z."/>
            <person name="Le Paslier M.C."/>
            <person name="Lippi Y."/>
            <person name="Lorenzon L."/>
            <person name="Mandel J.R."/>
            <person name="Marage G."/>
            <person name="Marchand G."/>
            <person name="Marquand E."/>
            <person name="Bret-Mestries E."/>
            <person name="Morien E."/>
            <person name="Nambeesan S."/>
            <person name="Nguyen T."/>
            <person name="Pegot-Espagnet P."/>
            <person name="Pouilly N."/>
            <person name="Raftis F."/>
            <person name="Sallet E."/>
            <person name="Schiex T."/>
            <person name="Thomas J."/>
            <person name="Vandecasteele C."/>
            <person name="Vares D."/>
            <person name="Vear F."/>
            <person name="Vautrin S."/>
            <person name="Crespi M."/>
            <person name="Mangin B."/>
            <person name="Burke J.M."/>
            <person name="Salse J."/>
            <person name="Munos S."/>
            <person name="Vincourt P."/>
            <person name="Rieseberg L.H."/>
            <person name="Langlade N.B."/>
        </authorList>
    </citation>
    <scope>NUCLEOTIDE SEQUENCE [LARGE SCALE GENOMIC DNA]</scope>
    <source>
        <strain evidence="6">cv. SF193</strain>
        <tissue evidence="4">Leaves</tissue>
    </source>
</reference>
<evidence type="ECO:0000256" key="3">
    <source>
        <dbReference type="SAM" id="SignalP"/>
    </source>
</evidence>
<keyword evidence="6" id="KW-1185">Reference proteome</keyword>
<keyword evidence="4" id="KW-0328">Glycosyltransferase</keyword>